<evidence type="ECO:0000313" key="1">
    <source>
        <dbReference type="EMBL" id="SEW29493.1"/>
    </source>
</evidence>
<sequence>MLTVERDDGETLYVAEDEGERGQDGPFFVVYGTPERENRWGWYCSNCESVDNAMDSMGRIKCNVCGNFRKAEEWDSAHE</sequence>
<dbReference type="AlphaFoldDB" id="A0A1I0QQH2"/>
<gene>
    <name evidence="1" type="ORF">SAMN04487945_2832</name>
</gene>
<dbReference type="InterPro" id="IPR043854">
    <property type="entry name" value="DUF5816"/>
</dbReference>
<proteinExistence type="predicted"/>
<accession>A0A1I0QQH2</accession>
<protein>
    <recommendedName>
        <fullName evidence="3">GNAT family acetyltransferase</fullName>
    </recommendedName>
</protein>
<dbReference type="Pfam" id="PF19133">
    <property type="entry name" value="DUF5816"/>
    <property type="match status" value="1"/>
</dbReference>
<dbReference type="STRING" id="355548.SAMN04487945_2832"/>
<dbReference type="RefSeq" id="WP_089670111.1">
    <property type="nucleotide sequence ID" value="NZ_FOJA01000001.1"/>
</dbReference>
<reference evidence="1 2" key="1">
    <citation type="submission" date="2016-10" db="EMBL/GenBank/DDBJ databases">
        <authorList>
            <person name="de Groot N.N."/>
        </authorList>
    </citation>
    <scope>NUCLEOTIDE SEQUENCE [LARGE SCALE GENOMIC DNA]</scope>
    <source>
        <strain evidence="1 2">CGMCC 1.5337</strain>
    </source>
</reference>
<dbReference type="Proteomes" id="UP000198518">
    <property type="component" value="Unassembled WGS sequence"/>
</dbReference>
<evidence type="ECO:0000313" key="2">
    <source>
        <dbReference type="Proteomes" id="UP000198518"/>
    </source>
</evidence>
<organism evidence="1 2">
    <name type="scientific">Halobacterium jilantaiense</name>
    <dbReference type="NCBI Taxonomy" id="355548"/>
    <lineage>
        <taxon>Archaea</taxon>
        <taxon>Methanobacteriati</taxon>
        <taxon>Methanobacteriota</taxon>
        <taxon>Stenosarchaea group</taxon>
        <taxon>Halobacteria</taxon>
        <taxon>Halobacteriales</taxon>
        <taxon>Halobacteriaceae</taxon>
        <taxon>Halobacterium</taxon>
    </lineage>
</organism>
<dbReference type="OrthoDB" id="333505at2157"/>
<dbReference type="EMBL" id="FOJA01000001">
    <property type="protein sequence ID" value="SEW29493.1"/>
    <property type="molecule type" value="Genomic_DNA"/>
</dbReference>
<name>A0A1I0QQH2_9EURY</name>
<keyword evidence="2" id="KW-1185">Reference proteome</keyword>
<evidence type="ECO:0008006" key="3">
    <source>
        <dbReference type="Google" id="ProtNLM"/>
    </source>
</evidence>